<dbReference type="PROSITE" id="PS00622">
    <property type="entry name" value="HTH_LUXR_1"/>
    <property type="match status" value="1"/>
</dbReference>
<dbReference type="SUPFAM" id="SSF48452">
    <property type="entry name" value="TPR-like"/>
    <property type="match status" value="1"/>
</dbReference>
<dbReference type="Proteomes" id="UP000198656">
    <property type="component" value="Unassembled WGS sequence"/>
</dbReference>
<dbReference type="PROSITE" id="PS50043">
    <property type="entry name" value="HTH_LUXR_2"/>
    <property type="match status" value="1"/>
</dbReference>
<dbReference type="RefSeq" id="WP_092334676.1">
    <property type="nucleotide sequence ID" value="NZ_FNCP01000020.1"/>
</dbReference>
<feature type="domain" description="HTH luxR-type" evidence="4">
    <location>
        <begin position="817"/>
        <end position="882"/>
    </location>
</feature>
<evidence type="ECO:0000256" key="3">
    <source>
        <dbReference type="ARBA" id="ARBA00023163"/>
    </source>
</evidence>
<accession>A0A1G8FRF1</accession>
<protein>
    <submittedName>
        <fullName evidence="5">LuxR family transcriptional regulator, maltose regulon positive regulatory protein</fullName>
    </submittedName>
</protein>
<keyword evidence="2" id="KW-0238">DNA-binding</keyword>
<dbReference type="Gene3D" id="1.25.40.10">
    <property type="entry name" value="Tetratricopeptide repeat domain"/>
    <property type="match status" value="1"/>
</dbReference>
<dbReference type="InterPro" id="IPR059106">
    <property type="entry name" value="WHD_MalT"/>
</dbReference>
<sequence>MANLLLKTKIHVPKPCPGLIGRKRLLERLDEGLLTGRPFALISAPAGYGKTTLVTNWLAGLDRAKAWLSLDELDNDPVRFFSYLIAALQTIDLKIGQETARLLSGSGLLPAPAVAVTLLNEILAASQPFVLVLDDFQEIKNETIFQAVQTLLDHHPYGLHLVMITREDPALSLPRLRVRNQLTEIRLNDLRFDLNESMDFFTASAGVKLKDEEVAALEARTEGWIAGLQLAALSLRGLAAEQAGQFIKGFSGHHRYIIDFLMEEVIKRTDPRIQNFLTRTAVLDRFNAELGDVLTGESNAKTIIAQLEQANLFLIPLDSEGRWYRYHHLFAQFLRTELRKSEQICLQQQAVHWFADNGLGEEGIKYALAAGSYDLAGDLLRSQAAQVFQRGEMVTLLEWLNLLPAEQVETNPEFVGYKAWSLFLLGKSEEAVHYLQRTEGINQENSDPLTAGRLLALRGWIANYREDPRTKEIALSAIEKLGGSDPFFLEIALLSLGHAQRKNDPMPESTATLYRAYDTARRAGHMFTGLGALLDITMNLVIQGERRESMKLCKLGLQEYADSQGKPLPMAELLYIPLGILQYEGNNLEEARDLLEQGIRASRPLGLNRILGGDAEQTLALIYWTLGDIQTAWDLLKEAKADTDAQAFPIIWDRYKAFEAHLLLKQGDLTGAMTWLESSTLTPADSITSFKEILYLVLARILFRIGRLEQAWELLNNLRQFDLAKGRKGRLVYVNVLSSVVLQAWGRQEEAISLMKEAVDFAAPEGYLRPFLGEGSEVRELLLAVQAAKPEFLTPLLGYFSDQSKHSDPKLISSLPASVMIEALTQRELEVLRLVAEGLSNEEIATQLYISLGTVKWHVKNIFGKLGVGSRTQAAAQARRWGLLKQGDL</sequence>
<dbReference type="AlphaFoldDB" id="A0A1G8FRF1"/>
<proteinExistence type="predicted"/>
<evidence type="ECO:0000313" key="6">
    <source>
        <dbReference type="Proteomes" id="UP000198656"/>
    </source>
</evidence>
<dbReference type="InterPro" id="IPR000792">
    <property type="entry name" value="Tscrpt_reg_LuxR_C"/>
</dbReference>
<name>A0A1G8FRF1_9FIRM</name>
<dbReference type="SUPFAM" id="SSF52540">
    <property type="entry name" value="P-loop containing nucleoside triphosphate hydrolases"/>
    <property type="match status" value="1"/>
</dbReference>
<dbReference type="GO" id="GO:0006355">
    <property type="term" value="P:regulation of DNA-templated transcription"/>
    <property type="evidence" value="ECO:0007669"/>
    <property type="project" value="InterPro"/>
</dbReference>
<dbReference type="Pfam" id="PF25873">
    <property type="entry name" value="WHD_MalT"/>
    <property type="match status" value="1"/>
</dbReference>
<keyword evidence="3" id="KW-0804">Transcription</keyword>
<organism evidence="5 6">
    <name type="scientific">Desulfosporosinus hippei DSM 8344</name>
    <dbReference type="NCBI Taxonomy" id="1121419"/>
    <lineage>
        <taxon>Bacteria</taxon>
        <taxon>Bacillati</taxon>
        <taxon>Bacillota</taxon>
        <taxon>Clostridia</taxon>
        <taxon>Eubacteriales</taxon>
        <taxon>Desulfitobacteriaceae</taxon>
        <taxon>Desulfosporosinus</taxon>
    </lineage>
</organism>
<dbReference type="GO" id="GO:0003677">
    <property type="term" value="F:DNA binding"/>
    <property type="evidence" value="ECO:0007669"/>
    <property type="project" value="UniProtKB-KW"/>
</dbReference>
<dbReference type="SUPFAM" id="SSF46894">
    <property type="entry name" value="C-terminal effector domain of the bipartite response regulators"/>
    <property type="match status" value="1"/>
</dbReference>
<evidence type="ECO:0000256" key="2">
    <source>
        <dbReference type="ARBA" id="ARBA00023125"/>
    </source>
</evidence>
<dbReference type="STRING" id="1121419.SAMN05443529_12053"/>
<dbReference type="OrthoDB" id="9789465at2"/>
<dbReference type="InterPro" id="IPR036388">
    <property type="entry name" value="WH-like_DNA-bd_sf"/>
</dbReference>
<dbReference type="Pfam" id="PF17874">
    <property type="entry name" value="TPR_MalT"/>
    <property type="match status" value="1"/>
</dbReference>
<dbReference type="Gene3D" id="1.10.10.10">
    <property type="entry name" value="Winged helix-like DNA-binding domain superfamily/Winged helix DNA-binding domain"/>
    <property type="match status" value="1"/>
</dbReference>
<evidence type="ECO:0000259" key="4">
    <source>
        <dbReference type="PROSITE" id="PS50043"/>
    </source>
</evidence>
<dbReference type="InterPro" id="IPR041617">
    <property type="entry name" value="TPR_MalT"/>
</dbReference>
<dbReference type="InterPro" id="IPR016032">
    <property type="entry name" value="Sig_transdc_resp-reg_C-effctor"/>
</dbReference>
<dbReference type="InterPro" id="IPR027417">
    <property type="entry name" value="P-loop_NTPase"/>
</dbReference>
<dbReference type="Gene3D" id="3.40.50.300">
    <property type="entry name" value="P-loop containing nucleotide triphosphate hydrolases"/>
    <property type="match status" value="1"/>
</dbReference>
<reference evidence="6" key="1">
    <citation type="submission" date="2016-10" db="EMBL/GenBank/DDBJ databases">
        <authorList>
            <person name="Varghese N."/>
            <person name="Submissions S."/>
        </authorList>
    </citation>
    <scope>NUCLEOTIDE SEQUENCE [LARGE SCALE GENOMIC DNA]</scope>
    <source>
        <strain evidence="6">DSM 8344</strain>
    </source>
</reference>
<keyword evidence="6" id="KW-1185">Reference proteome</keyword>
<evidence type="ECO:0000313" key="5">
    <source>
        <dbReference type="EMBL" id="SDH84720.1"/>
    </source>
</evidence>
<keyword evidence="1" id="KW-0805">Transcription regulation</keyword>
<dbReference type="EMBL" id="FNCP01000020">
    <property type="protein sequence ID" value="SDH84720.1"/>
    <property type="molecule type" value="Genomic_DNA"/>
</dbReference>
<evidence type="ECO:0000256" key="1">
    <source>
        <dbReference type="ARBA" id="ARBA00023015"/>
    </source>
</evidence>
<dbReference type="PANTHER" id="PTHR44688:SF16">
    <property type="entry name" value="DNA-BINDING TRANSCRIPTIONAL ACTIVATOR DEVR_DOSR"/>
    <property type="match status" value="1"/>
</dbReference>
<dbReference type="Pfam" id="PF00196">
    <property type="entry name" value="GerE"/>
    <property type="match status" value="1"/>
</dbReference>
<dbReference type="CDD" id="cd06170">
    <property type="entry name" value="LuxR_C_like"/>
    <property type="match status" value="1"/>
</dbReference>
<dbReference type="SMART" id="SM00421">
    <property type="entry name" value="HTH_LUXR"/>
    <property type="match status" value="1"/>
</dbReference>
<dbReference type="PRINTS" id="PR00038">
    <property type="entry name" value="HTHLUXR"/>
</dbReference>
<dbReference type="PANTHER" id="PTHR44688">
    <property type="entry name" value="DNA-BINDING TRANSCRIPTIONAL ACTIVATOR DEVR_DOSR"/>
    <property type="match status" value="1"/>
</dbReference>
<dbReference type="Pfam" id="PF13191">
    <property type="entry name" value="AAA_16"/>
    <property type="match status" value="1"/>
</dbReference>
<gene>
    <name evidence="5" type="ORF">SAMN05443529_12053</name>
</gene>
<dbReference type="InterPro" id="IPR011990">
    <property type="entry name" value="TPR-like_helical_dom_sf"/>
</dbReference>
<dbReference type="InterPro" id="IPR041664">
    <property type="entry name" value="AAA_16"/>
</dbReference>